<dbReference type="InterPro" id="IPR011662">
    <property type="entry name" value="Secretin/TonB_short_N"/>
</dbReference>
<dbReference type="Proteomes" id="UP000286976">
    <property type="component" value="Unassembled WGS sequence"/>
</dbReference>
<proteinExistence type="predicted"/>
<dbReference type="EMBL" id="PIPQ01000002">
    <property type="protein sequence ID" value="RUO42822.1"/>
    <property type="molecule type" value="Genomic_DNA"/>
</dbReference>
<evidence type="ECO:0000259" key="6">
    <source>
        <dbReference type="SMART" id="SM00965"/>
    </source>
</evidence>
<evidence type="ECO:0000313" key="8">
    <source>
        <dbReference type="Proteomes" id="UP000286976"/>
    </source>
</evidence>
<organism evidence="7 8">
    <name type="scientific">Aliidiomarina taiwanensis</name>
    <dbReference type="NCBI Taxonomy" id="946228"/>
    <lineage>
        <taxon>Bacteria</taxon>
        <taxon>Pseudomonadati</taxon>
        <taxon>Pseudomonadota</taxon>
        <taxon>Gammaproteobacteria</taxon>
        <taxon>Alteromonadales</taxon>
        <taxon>Idiomarinaceae</taxon>
        <taxon>Aliidiomarina</taxon>
    </lineage>
</organism>
<keyword evidence="3" id="KW-0998">Cell outer membrane</keyword>
<dbReference type="GO" id="GO:0019867">
    <property type="term" value="C:outer membrane"/>
    <property type="evidence" value="ECO:0007669"/>
    <property type="project" value="InterPro"/>
</dbReference>
<feature type="domain" description="Secretin/TonB short N-terminal" evidence="6">
    <location>
        <begin position="103"/>
        <end position="151"/>
    </location>
</feature>
<feature type="signal peptide" evidence="5">
    <location>
        <begin position="1"/>
        <end position="21"/>
    </location>
</feature>
<dbReference type="PROSITE" id="PS51257">
    <property type="entry name" value="PROKAR_LIPOPROTEIN"/>
    <property type="match status" value="1"/>
</dbReference>
<evidence type="ECO:0000256" key="4">
    <source>
        <dbReference type="SAM" id="MobiDB-lite"/>
    </source>
</evidence>
<dbReference type="InterPro" id="IPR011514">
    <property type="entry name" value="Secretin_N_2"/>
</dbReference>
<dbReference type="Pfam" id="PF07655">
    <property type="entry name" value="Secretin_N_2"/>
    <property type="match status" value="1"/>
</dbReference>
<dbReference type="InterPro" id="IPR050810">
    <property type="entry name" value="Bact_Secretion_Sys_Channel"/>
</dbReference>
<gene>
    <name evidence="7" type="ORF">CWE15_05310</name>
</gene>
<dbReference type="PROSITE" id="PS00875">
    <property type="entry name" value="T2SP_D"/>
    <property type="match status" value="1"/>
</dbReference>
<evidence type="ECO:0000256" key="2">
    <source>
        <dbReference type="ARBA" id="ARBA00023136"/>
    </source>
</evidence>
<sequence length="558" mass="60885">MIKTSQAHLFGICLLALSALTGCASKSNEQLSVEAQDMLQTGSPANTEAERRVPDEVRAALRQGMSERSTAVQALLDEPRFSIQARDMAAADFFAQLTEESPYSLVVHPQVQGRITVNLRDVTLQETLDVVQDIYGFDIRKEGRIYRVFPAGLRTETIALDYLSLRRYGISQTQITAGGVVDSSNRGGQMSGQNFNNNTMGNNSLGQNNLADQQGNNNLMGSRQAGSSISTSSETDFWKGLEELLQGIIGDGQGRKVVVSPQAGLATVRAFPAEIRAVRDFLNSAQTSLQRQVVLEARIVEVTLNDQYQQGVDWSKITSKIGSGVTEVSFSGANIDSGSLGGVMGISFSNQTFAGMVELMSSQGQVQVLSSPRVTATNNQKAVIKIGEDEYFVTDVSTTTVTGTATTSTPNIQLTPFFSGIALDVTPQIGESGQITLHVHPSVTETTEQEKIISLNEDRFVLPLARSNIRESDTIIRARDGEVVIIGGLMQTSYVEDTSQVPVLGSIPFLGELFTNRRQRESKKELVIMLRPTIVGVDTWDGELERSRELLRRWYEAE</sequence>
<dbReference type="Pfam" id="PF00263">
    <property type="entry name" value="Secretin"/>
    <property type="match status" value="1"/>
</dbReference>
<dbReference type="InterPro" id="IPR013358">
    <property type="entry name" value="Pilus_biogenesis_MshL"/>
</dbReference>
<dbReference type="PANTHER" id="PTHR30332">
    <property type="entry name" value="PROBABLE GENERAL SECRETION PATHWAY PROTEIN D"/>
    <property type="match status" value="1"/>
</dbReference>
<name>A0A432X7L0_9GAMM</name>
<feature type="compositionally biased region" description="Polar residues" evidence="4">
    <location>
        <begin position="210"/>
        <end position="231"/>
    </location>
</feature>
<keyword evidence="5" id="KW-0732">Signal</keyword>
<feature type="chain" id="PRO_5019359483" evidence="5">
    <location>
        <begin position="22"/>
        <end position="558"/>
    </location>
</feature>
<dbReference type="GO" id="GO:0009297">
    <property type="term" value="P:pilus assembly"/>
    <property type="evidence" value="ECO:0007669"/>
    <property type="project" value="InterPro"/>
</dbReference>
<dbReference type="Gene3D" id="3.30.1370.130">
    <property type="match status" value="1"/>
</dbReference>
<reference evidence="7 8" key="1">
    <citation type="journal article" date="2011" name="Front. Microbiol.">
        <title>Genomic signatures of strain selection and enhancement in Bacillus atrophaeus var. globigii, a historical biowarfare simulant.</title>
        <authorList>
            <person name="Gibbons H.S."/>
            <person name="Broomall S.M."/>
            <person name="McNew L.A."/>
            <person name="Daligault H."/>
            <person name="Chapman C."/>
            <person name="Bruce D."/>
            <person name="Karavis M."/>
            <person name="Krepps M."/>
            <person name="McGregor P.A."/>
            <person name="Hong C."/>
            <person name="Park K.H."/>
            <person name="Akmal A."/>
            <person name="Feldman A."/>
            <person name="Lin J.S."/>
            <person name="Chang W.E."/>
            <person name="Higgs B.W."/>
            <person name="Demirev P."/>
            <person name="Lindquist J."/>
            <person name="Liem A."/>
            <person name="Fochler E."/>
            <person name="Read T.D."/>
            <person name="Tapia R."/>
            <person name="Johnson S."/>
            <person name="Bishop-Lilly K.A."/>
            <person name="Detter C."/>
            <person name="Han C."/>
            <person name="Sozhamannan S."/>
            <person name="Rosenzweig C.N."/>
            <person name="Skowronski E.W."/>
        </authorList>
    </citation>
    <scope>NUCLEOTIDE SEQUENCE [LARGE SCALE GENOMIC DNA]</scope>
    <source>
        <strain evidence="7 8">AIT1</strain>
    </source>
</reference>
<evidence type="ECO:0000256" key="5">
    <source>
        <dbReference type="SAM" id="SignalP"/>
    </source>
</evidence>
<dbReference type="SMART" id="SM00965">
    <property type="entry name" value="STN"/>
    <property type="match status" value="1"/>
</dbReference>
<dbReference type="PANTHER" id="PTHR30332:SF17">
    <property type="entry name" value="TYPE IV PILIATION SYSTEM PROTEIN DR_0774-RELATED"/>
    <property type="match status" value="1"/>
</dbReference>
<evidence type="ECO:0000256" key="3">
    <source>
        <dbReference type="ARBA" id="ARBA00023237"/>
    </source>
</evidence>
<feature type="region of interest" description="Disordered" evidence="4">
    <location>
        <begin position="181"/>
        <end position="231"/>
    </location>
</feature>
<accession>A0A432X7L0</accession>
<dbReference type="PRINTS" id="PR00811">
    <property type="entry name" value="BCTERIALGSPD"/>
</dbReference>
<dbReference type="GO" id="GO:0009306">
    <property type="term" value="P:protein secretion"/>
    <property type="evidence" value="ECO:0007669"/>
    <property type="project" value="InterPro"/>
</dbReference>
<dbReference type="NCBIfam" id="TIGR02519">
    <property type="entry name" value="pilus_MshL"/>
    <property type="match status" value="1"/>
</dbReference>
<feature type="compositionally biased region" description="Low complexity" evidence="4">
    <location>
        <begin position="192"/>
        <end position="209"/>
    </location>
</feature>
<comment type="caution">
    <text evidence="7">The sequence shown here is derived from an EMBL/GenBank/DDBJ whole genome shotgun (WGS) entry which is preliminary data.</text>
</comment>
<keyword evidence="8" id="KW-1185">Reference proteome</keyword>
<evidence type="ECO:0000313" key="7">
    <source>
        <dbReference type="EMBL" id="RUO42822.1"/>
    </source>
</evidence>
<protein>
    <submittedName>
        <fullName evidence="7">Pilus (MSHA type) biogenesis protein MshL</fullName>
    </submittedName>
</protein>
<dbReference type="AlphaFoldDB" id="A0A432X7L0"/>
<dbReference type="OrthoDB" id="9775455at2"/>
<keyword evidence="1" id="KW-0813">Transport</keyword>
<evidence type="ECO:0000256" key="1">
    <source>
        <dbReference type="ARBA" id="ARBA00022448"/>
    </source>
</evidence>
<dbReference type="RefSeq" id="WP_126757038.1">
    <property type="nucleotide sequence ID" value="NZ_PIPQ01000002.1"/>
</dbReference>
<dbReference type="GO" id="GO:0015627">
    <property type="term" value="C:type II protein secretion system complex"/>
    <property type="evidence" value="ECO:0007669"/>
    <property type="project" value="TreeGrafter"/>
</dbReference>
<keyword evidence="2" id="KW-0472">Membrane</keyword>
<dbReference type="InterPro" id="IPR004845">
    <property type="entry name" value="T2SS_GspD_CS"/>
</dbReference>
<dbReference type="InterPro" id="IPR004846">
    <property type="entry name" value="T2SS/T3SS_dom"/>
</dbReference>
<dbReference type="InterPro" id="IPR001775">
    <property type="entry name" value="GspD/PilQ"/>
</dbReference>